<feature type="domain" description="Integrase catalytic" evidence="21">
    <location>
        <begin position="1079"/>
        <end position="1246"/>
    </location>
</feature>
<keyword evidence="15" id="KW-0233">DNA recombination</keyword>
<feature type="compositionally biased region" description="Low complexity" evidence="17">
    <location>
        <begin position="1"/>
        <end position="16"/>
    </location>
</feature>
<dbReference type="Pfam" id="PF17921">
    <property type="entry name" value="Integrase_H2C2"/>
    <property type="match status" value="1"/>
</dbReference>
<dbReference type="FunFam" id="3.30.70.270:FF:000020">
    <property type="entry name" value="Transposon Tf2-6 polyprotein-like Protein"/>
    <property type="match status" value="1"/>
</dbReference>
<keyword evidence="6" id="KW-0479">Metal-binding</keyword>
<dbReference type="FunFam" id="3.30.420.10:FF:000032">
    <property type="entry name" value="Retrovirus-related Pol polyprotein from transposon 297-like Protein"/>
    <property type="match status" value="1"/>
</dbReference>
<keyword evidence="16" id="KW-0863">Zinc-finger</keyword>
<evidence type="ECO:0000256" key="1">
    <source>
        <dbReference type="ARBA" id="ARBA00012493"/>
    </source>
</evidence>
<dbReference type="SUPFAM" id="SSF50630">
    <property type="entry name" value="Acid proteases"/>
    <property type="match status" value="1"/>
</dbReference>
<evidence type="ECO:0000256" key="7">
    <source>
        <dbReference type="ARBA" id="ARBA00022750"/>
    </source>
</evidence>
<dbReference type="InterPro" id="IPR041588">
    <property type="entry name" value="Integrase_H2C2"/>
</dbReference>
<dbReference type="InterPro" id="IPR000953">
    <property type="entry name" value="Chromo/chromo_shadow_dom"/>
</dbReference>
<evidence type="ECO:0000256" key="17">
    <source>
        <dbReference type="SAM" id="MobiDB-lite"/>
    </source>
</evidence>
<dbReference type="EC" id="2.7.7.49" evidence="1"/>
<feature type="domain" description="Reverse transcriptase" evidence="20">
    <location>
        <begin position="563"/>
        <end position="742"/>
    </location>
</feature>
<keyword evidence="4" id="KW-0548">Nucleotidyltransferase</keyword>
<dbReference type="InterPro" id="IPR041373">
    <property type="entry name" value="RT_RNaseH"/>
</dbReference>
<dbReference type="SUPFAM" id="SSF53098">
    <property type="entry name" value="Ribonuclease H-like"/>
    <property type="match status" value="1"/>
</dbReference>
<protein>
    <recommendedName>
        <fullName evidence="1">RNA-directed DNA polymerase</fullName>
        <ecNumber evidence="1">2.7.7.49</ecNumber>
    </recommendedName>
</protein>
<dbReference type="GO" id="GO:0006310">
    <property type="term" value="P:DNA recombination"/>
    <property type="evidence" value="ECO:0007669"/>
    <property type="project" value="UniProtKB-KW"/>
</dbReference>
<evidence type="ECO:0000259" key="18">
    <source>
        <dbReference type="PROSITE" id="PS50013"/>
    </source>
</evidence>
<dbReference type="InterPro" id="IPR036397">
    <property type="entry name" value="RNaseH_sf"/>
</dbReference>
<feature type="region of interest" description="Disordered" evidence="17">
    <location>
        <begin position="236"/>
        <end position="297"/>
    </location>
</feature>
<evidence type="ECO:0000256" key="13">
    <source>
        <dbReference type="ARBA" id="ARBA00022932"/>
    </source>
</evidence>
<feature type="domain" description="CCHC-type" evidence="19">
    <location>
        <begin position="299"/>
        <end position="316"/>
    </location>
</feature>
<dbReference type="Gene3D" id="3.10.10.10">
    <property type="entry name" value="HIV Type 1 Reverse Transcriptase, subunit A, domain 1"/>
    <property type="match status" value="1"/>
</dbReference>
<evidence type="ECO:0000256" key="16">
    <source>
        <dbReference type="PROSITE-ProRule" id="PRU00047"/>
    </source>
</evidence>
<dbReference type="GO" id="GO:0003964">
    <property type="term" value="F:RNA-directed DNA polymerase activity"/>
    <property type="evidence" value="ECO:0007669"/>
    <property type="project" value="UniProtKB-KW"/>
</dbReference>
<evidence type="ECO:0000256" key="5">
    <source>
        <dbReference type="ARBA" id="ARBA00022722"/>
    </source>
</evidence>
<dbReference type="PROSITE" id="PS50878">
    <property type="entry name" value="RT_POL"/>
    <property type="match status" value="1"/>
</dbReference>
<dbReference type="SUPFAM" id="SSF54160">
    <property type="entry name" value="Chromo domain-like"/>
    <property type="match status" value="1"/>
</dbReference>
<dbReference type="Gene3D" id="3.30.420.10">
    <property type="entry name" value="Ribonuclease H-like superfamily/Ribonuclease H"/>
    <property type="match status" value="1"/>
</dbReference>
<evidence type="ECO:0000256" key="11">
    <source>
        <dbReference type="ARBA" id="ARBA00022908"/>
    </source>
</evidence>
<dbReference type="Pfam" id="PF17917">
    <property type="entry name" value="RT_RNaseH"/>
    <property type="match status" value="1"/>
</dbReference>
<dbReference type="InterPro" id="IPR036875">
    <property type="entry name" value="Znf_CCHC_sf"/>
</dbReference>
<evidence type="ECO:0000313" key="23">
    <source>
        <dbReference type="Proteomes" id="UP001341281"/>
    </source>
</evidence>
<dbReference type="PROSITE" id="PS50994">
    <property type="entry name" value="INTEGRASE"/>
    <property type="match status" value="1"/>
</dbReference>
<keyword evidence="14" id="KW-0238">DNA-binding</keyword>
<dbReference type="PROSITE" id="PS50013">
    <property type="entry name" value="CHROMO_2"/>
    <property type="match status" value="1"/>
</dbReference>
<keyword evidence="16" id="KW-0862">Zinc</keyword>
<dbReference type="GO" id="GO:0004519">
    <property type="term" value="F:endonuclease activity"/>
    <property type="evidence" value="ECO:0007669"/>
    <property type="project" value="UniProtKB-KW"/>
</dbReference>
<dbReference type="GO" id="GO:0015074">
    <property type="term" value="P:DNA integration"/>
    <property type="evidence" value="ECO:0007669"/>
    <property type="project" value="UniProtKB-KW"/>
</dbReference>
<evidence type="ECO:0000256" key="3">
    <source>
        <dbReference type="ARBA" id="ARBA00022679"/>
    </source>
</evidence>
<dbReference type="InterPro" id="IPR001878">
    <property type="entry name" value="Znf_CCHC"/>
</dbReference>
<dbReference type="FunFam" id="3.10.10.10:FF:000007">
    <property type="entry name" value="Retrovirus-related Pol polyprotein from transposon 17.6-like Protein"/>
    <property type="match status" value="1"/>
</dbReference>
<dbReference type="GO" id="GO:0008270">
    <property type="term" value="F:zinc ion binding"/>
    <property type="evidence" value="ECO:0007669"/>
    <property type="project" value="UniProtKB-KW"/>
</dbReference>
<evidence type="ECO:0000256" key="15">
    <source>
        <dbReference type="ARBA" id="ARBA00023172"/>
    </source>
</evidence>
<dbReference type="Gene3D" id="4.10.60.10">
    <property type="entry name" value="Zinc finger, CCHC-type"/>
    <property type="match status" value="1"/>
</dbReference>
<feature type="compositionally biased region" description="Polar residues" evidence="17">
    <location>
        <begin position="277"/>
        <end position="294"/>
    </location>
</feature>
<dbReference type="CDD" id="cd01647">
    <property type="entry name" value="RT_LTR"/>
    <property type="match status" value="1"/>
</dbReference>
<feature type="compositionally biased region" description="Polar residues" evidence="17">
    <location>
        <begin position="246"/>
        <end position="267"/>
    </location>
</feature>
<keyword evidence="11" id="KW-0229">DNA integration</keyword>
<dbReference type="EMBL" id="CP144750">
    <property type="protein sequence ID" value="WVZ80174.1"/>
    <property type="molecule type" value="Genomic_DNA"/>
</dbReference>
<dbReference type="InterPro" id="IPR043128">
    <property type="entry name" value="Rev_trsase/Diguanyl_cyclase"/>
</dbReference>
<dbReference type="InterPro" id="IPR021109">
    <property type="entry name" value="Peptidase_aspartic_dom_sf"/>
</dbReference>
<evidence type="ECO:0000256" key="4">
    <source>
        <dbReference type="ARBA" id="ARBA00022695"/>
    </source>
</evidence>
<keyword evidence="13" id="KW-0239">DNA-directed DNA polymerase</keyword>
<dbReference type="InterPro" id="IPR001969">
    <property type="entry name" value="Aspartic_peptidase_AS"/>
</dbReference>
<evidence type="ECO:0000256" key="12">
    <source>
        <dbReference type="ARBA" id="ARBA00022918"/>
    </source>
</evidence>
<dbReference type="Gene3D" id="2.40.70.10">
    <property type="entry name" value="Acid Proteases"/>
    <property type="match status" value="1"/>
</dbReference>
<dbReference type="Proteomes" id="UP001341281">
    <property type="component" value="Chromosome 06"/>
</dbReference>
<keyword evidence="2" id="KW-0645">Protease</keyword>
<dbReference type="SMART" id="SM00343">
    <property type="entry name" value="ZnF_C2HC"/>
    <property type="match status" value="1"/>
</dbReference>
<dbReference type="GO" id="GO:0006508">
    <property type="term" value="P:proteolysis"/>
    <property type="evidence" value="ECO:0007669"/>
    <property type="project" value="UniProtKB-KW"/>
</dbReference>
<dbReference type="Pfam" id="PF03732">
    <property type="entry name" value="Retrotrans_gag"/>
    <property type="match status" value="1"/>
</dbReference>
<dbReference type="Pfam" id="PF08284">
    <property type="entry name" value="RVP_2"/>
    <property type="match status" value="1"/>
</dbReference>
<keyword evidence="5" id="KW-0540">Nuclease</keyword>
<organism evidence="22 23">
    <name type="scientific">Paspalum notatum var. saurae</name>
    <dbReference type="NCBI Taxonomy" id="547442"/>
    <lineage>
        <taxon>Eukaryota</taxon>
        <taxon>Viridiplantae</taxon>
        <taxon>Streptophyta</taxon>
        <taxon>Embryophyta</taxon>
        <taxon>Tracheophyta</taxon>
        <taxon>Spermatophyta</taxon>
        <taxon>Magnoliopsida</taxon>
        <taxon>Liliopsida</taxon>
        <taxon>Poales</taxon>
        <taxon>Poaceae</taxon>
        <taxon>PACMAD clade</taxon>
        <taxon>Panicoideae</taxon>
        <taxon>Andropogonodae</taxon>
        <taxon>Paspaleae</taxon>
        <taxon>Paspalinae</taxon>
        <taxon>Paspalum</taxon>
    </lineage>
</organism>
<dbReference type="CDD" id="cd09274">
    <property type="entry name" value="RNase_HI_RT_Ty3"/>
    <property type="match status" value="1"/>
</dbReference>
<evidence type="ECO:0000256" key="6">
    <source>
        <dbReference type="ARBA" id="ARBA00022723"/>
    </source>
</evidence>
<dbReference type="Pfam" id="PF00098">
    <property type="entry name" value="zf-CCHC"/>
    <property type="match status" value="1"/>
</dbReference>
<dbReference type="InterPro" id="IPR000477">
    <property type="entry name" value="RT_dom"/>
</dbReference>
<keyword evidence="7" id="KW-0064">Aspartyl protease</keyword>
<evidence type="ECO:0000313" key="22">
    <source>
        <dbReference type="EMBL" id="WVZ80174.1"/>
    </source>
</evidence>
<feature type="compositionally biased region" description="Low complexity" evidence="17">
    <location>
        <begin position="322"/>
        <end position="336"/>
    </location>
</feature>
<gene>
    <name evidence="22" type="ORF">U9M48_027672</name>
</gene>
<dbReference type="PROSITE" id="PS50158">
    <property type="entry name" value="ZF_CCHC"/>
    <property type="match status" value="1"/>
</dbReference>
<dbReference type="PANTHER" id="PTHR37984:SF5">
    <property type="entry name" value="PROTEIN NYNRIN-LIKE"/>
    <property type="match status" value="1"/>
</dbReference>
<dbReference type="Pfam" id="PF00078">
    <property type="entry name" value="RVT_1"/>
    <property type="match status" value="1"/>
</dbReference>
<keyword evidence="8" id="KW-0255">Endonuclease</keyword>
<reference evidence="22 23" key="1">
    <citation type="submission" date="2024-02" db="EMBL/GenBank/DDBJ databases">
        <title>High-quality chromosome-scale genome assembly of Pensacola bahiagrass (Paspalum notatum Flugge var. saurae).</title>
        <authorList>
            <person name="Vega J.M."/>
            <person name="Podio M."/>
            <person name="Orjuela J."/>
            <person name="Siena L.A."/>
            <person name="Pessino S.C."/>
            <person name="Combes M.C."/>
            <person name="Mariac C."/>
            <person name="Albertini E."/>
            <person name="Pupilli F."/>
            <person name="Ortiz J.P.A."/>
            <person name="Leblanc O."/>
        </authorList>
    </citation>
    <scope>NUCLEOTIDE SEQUENCE [LARGE SCALE GENOMIC DNA]</scope>
    <source>
        <strain evidence="22">R1</strain>
        <tissue evidence="22">Leaf</tissue>
    </source>
</reference>
<dbReference type="InterPro" id="IPR043502">
    <property type="entry name" value="DNA/RNA_pol_sf"/>
</dbReference>
<name>A0AAQ3TTD1_PASNO</name>
<evidence type="ECO:0000256" key="9">
    <source>
        <dbReference type="ARBA" id="ARBA00022801"/>
    </source>
</evidence>
<evidence type="ECO:0000259" key="20">
    <source>
        <dbReference type="PROSITE" id="PS50878"/>
    </source>
</evidence>
<accession>A0AAQ3TTD1</accession>
<dbReference type="InterPro" id="IPR016197">
    <property type="entry name" value="Chromo-like_dom_sf"/>
</dbReference>
<feature type="region of interest" description="Disordered" evidence="17">
    <location>
        <begin position="1"/>
        <end position="33"/>
    </location>
</feature>
<keyword evidence="23" id="KW-1185">Reference proteome</keyword>
<evidence type="ECO:0000256" key="10">
    <source>
        <dbReference type="ARBA" id="ARBA00022842"/>
    </source>
</evidence>
<dbReference type="InterPro" id="IPR056924">
    <property type="entry name" value="SH3_Tf2-1"/>
</dbReference>
<dbReference type="PANTHER" id="PTHR37984">
    <property type="entry name" value="PROTEIN CBG26694"/>
    <property type="match status" value="1"/>
</dbReference>
<dbReference type="PROSITE" id="PS00141">
    <property type="entry name" value="ASP_PROTEASE"/>
    <property type="match status" value="1"/>
</dbReference>
<dbReference type="Gene3D" id="1.10.340.70">
    <property type="match status" value="1"/>
</dbReference>
<keyword evidence="3" id="KW-0808">Transferase</keyword>
<proteinExistence type="predicted"/>
<keyword evidence="12" id="KW-0695">RNA-directed DNA polymerase</keyword>
<sequence>MVNTRRNAAGGNANQGNQGGGNPLPNPPPLTPEQFYNLQMQMMATMTNAVQVLQQAQAQPPPLPPRDRRGDFLKGHPPTFSHATEPLQADDWLRAVERQLDIAQCNDRERVLYGSGQLRGAALDWWESYRVQDREAFTWAQFRENFRNHHVPAGLMKMKKKEFLSLKQGSMSVTEYRDKFLQLARYATAEVVEDREKQEYFLEGLNDELQYQLMNHTFPSFHQLVDRALFTERKRQDIEERKRKFNNPSSGSNTRPCFPQGQGSQQQDYRRRARPWSTAQRQVQSNPTPTNQAHVPSGRKCYKCGGTGHYANVCPQKTPVNQLGQQSQRQNPPQQQHGCPNQQAKAPWQGRVNHVTAETASEAPNIVLGTFLVKNHPASVLFDTGATHSFISKAYTEKHNIDISPMKRPMVISSPGGKINTDLICSRVSIVIRGVEFYTKLIAMDLMDIDVILGMETLKKWGVKIDYARRTVHLTASDGQGVEISATSASGYLHQMEVKPTDGIRVVREFPDVFLDELLGMPPDRDVEFLIKLLPSTAPIAKRQYRVAPKEQELIKENIDELLGKGFIRPSSSPWAFPVLFVDKKDGSRRMCVDYRALNDVTIKNKYPLPRIDDLFDQLQGACVFSKIDLRSGYHQMKIRPSDIPKTAFITRFGLYEYTVMSFGLTNAPAYFMNLMNKVFMEYLDKFVVVFIDDILIYSKTEEEHEEHLRLVLQKLREHKLYAKLSKCEFRLDQVPFLGHIVLKGGIMVDPSKISSVMDWKVPEVVKEVRGFLGLVGYYRRFIESFSRIGKPMTSLLEKGVPFIWTKERQAAFDELKKRLTTAPVLTLPDLTKSFTVYCDASKEGLGCVLMQEGKLRKHEVNYPTHDLELAAVVHALKIWRHYLFGNWCDIYTDHKSLKYIFTQNELNMRQRRWLELIKDYDLEIHYHPEKANVVADALNLELCAEFESLNLGLVHHTTVATFKVEPTLEQEIRKHQKTDEKIQEIREQIKVGKAPHFCEDEQGTVWYKNRICVPDVDSIKKLKLSEAHDTAYSIHPGSTKMYHDERFWWYGMKRAVAEYVAVCDTCQHVKAEHQRPTGLLQPLKITECKWEEISMDFIVGLPRTQKGYNSIWVVVDRLTKVAHFIPVNTTYSGARLAELYISRIICLHGVPKRIISDRGSQFTSRFWEQLHDSLDSKLRFSTAYHPQTDGQTERTNQILEDMLKACAIQYGTSWDKSLPYAEFSYNNSYQACLKKSPFEALYGRRCRTPLFWNQTGEKQEFRPDLIRDAEQLIKMVRENLRVAQSRQKSYADVRRRDLTFKVSPMRGIRRFNMKGKLAPRYIGPFKIVERKGEAAYKLELPSNLSGIHNVFHVSQLRVPEEQAPLEGLDVQEDLTYTEYPMKIFETYERVTRNRRVKMCRVQWKHHTEDEATWEREEQLRATYPGLFANHL</sequence>
<dbReference type="InterPro" id="IPR005162">
    <property type="entry name" value="Retrotrans_gag_dom"/>
</dbReference>
<evidence type="ECO:0000256" key="8">
    <source>
        <dbReference type="ARBA" id="ARBA00022759"/>
    </source>
</evidence>
<dbReference type="InterPro" id="IPR050951">
    <property type="entry name" value="Retrovirus_Pol_polyprotein"/>
</dbReference>
<dbReference type="GO" id="GO:0003677">
    <property type="term" value="F:DNA binding"/>
    <property type="evidence" value="ECO:0007669"/>
    <property type="project" value="UniProtKB-KW"/>
</dbReference>
<feature type="region of interest" description="Disordered" evidence="17">
    <location>
        <begin position="322"/>
        <end position="345"/>
    </location>
</feature>
<feature type="domain" description="Chromo" evidence="18">
    <location>
        <begin position="1386"/>
        <end position="1432"/>
    </location>
</feature>
<keyword evidence="10" id="KW-0460">Magnesium</keyword>
<dbReference type="InterPro" id="IPR012337">
    <property type="entry name" value="RNaseH-like_sf"/>
</dbReference>
<evidence type="ECO:0000256" key="2">
    <source>
        <dbReference type="ARBA" id="ARBA00022670"/>
    </source>
</evidence>
<dbReference type="CDD" id="cd00303">
    <property type="entry name" value="retropepsin_like"/>
    <property type="match status" value="1"/>
</dbReference>
<dbReference type="GO" id="GO:0003887">
    <property type="term" value="F:DNA-directed DNA polymerase activity"/>
    <property type="evidence" value="ECO:0007669"/>
    <property type="project" value="UniProtKB-KW"/>
</dbReference>
<evidence type="ECO:0000259" key="19">
    <source>
        <dbReference type="PROSITE" id="PS50158"/>
    </source>
</evidence>
<keyword evidence="9" id="KW-0378">Hydrolase</keyword>
<evidence type="ECO:0000256" key="14">
    <source>
        <dbReference type="ARBA" id="ARBA00023125"/>
    </source>
</evidence>
<dbReference type="Pfam" id="PF24626">
    <property type="entry name" value="SH3_Tf2-1"/>
    <property type="match status" value="1"/>
</dbReference>
<dbReference type="InterPro" id="IPR001584">
    <property type="entry name" value="Integrase_cat-core"/>
</dbReference>
<dbReference type="SUPFAM" id="SSF57756">
    <property type="entry name" value="Retrovirus zinc finger-like domains"/>
    <property type="match status" value="1"/>
</dbReference>
<evidence type="ECO:0000259" key="21">
    <source>
        <dbReference type="PROSITE" id="PS50994"/>
    </source>
</evidence>
<dbReference type="SUPFAM" id="SSF56672">
    <property type="entry name" value="DNA/RNA polymerases"/>
    <property type="match status" value="1"/>
</dbReference>
<dbReference type="GO" id="GO:0004190">
    <property type="term" value="F:aspartic-type endopeptidase activity"/>
    <property type="evidence" value="ECO:0007669"/>
    <property type="project" value="UniProtKB-KW"/>
</dbReference>
<dbReference type="Gene3D" id="3.30.70.270">
    <property type="match status" value="2"/>
</dbReference>